<dbReference type="GO" id="GO:0008270">
    <property type="term" value="F:zinc ion binding"/>
    <property type="evidence" value="ECO:0007669"/>
    <property type="project" value="UniProtKB-KW"/>
</dbReference>
<sequence>MLGTLGTSALILCFTLIILLNTEKLLYTVYLVPDYSLQNTIMDRTRIPSCTRCKLSYQISDTNRYKVPMLLNCGHDMCKNCIKFMFKKNRQIICEVCKTDCKIESESDINNIPLHYYLLGKVWYLMTNKPKEMYRNLSNLQLRNLTSDFVQKSNICDSCHRRSVYFCIQCNEMFCESCFPEHIANQNFSYHEVQILSTTNNEFIEEKTCDQHLRPIDIICVTCQLDLCSICAIEDHRPHDIQPLEKYNLNSINILNEYSKKGENLLKKLKLRRDGFKSEILKHQDPKNELDIEKRNLTMFVYSAIGTLQCLEQNMLKLLNEAEISVFNSINKVTDQLSNAIDNLQQKLNSVDVMLRNRHNSSALLSEVINDIGREVNMIFYIAKRDDSKQIKIFLNYDIFMESIKKCIVPKVDKGDIYLLEYSPELPPNYSLYLKIDNALSSSSTASEIRLSSSLSSRSSQSSIPTDHLLNYTKVEQTLSPVNNYASYVKEITKTEIESIIVIHLNSPSDFYVQLHANISVMKLVETKLNEFIQNKHSIVDSIEKNNIMYAVQMSSNKWCRGNIIHILEEDNQNMYTVFFIDYGFTETVTADRIRNVSASITLIPPLAYNCALYNLKPSLTTGWSNDAYSIFSELMLEKTGSFYLYPINLDTERIEVEIVWKINDYKLPIRQAMFFMGYGGQFSQYVNDSLHKQLVNILTLPKREKLEIKERYNVILSHLISPSEFYFRIDDDLNIHLLRETMELLETKYRSTEIDTHKSYLLYTPQIGMAVAAKYSIDSNWYRAKIISLPEPRMVTVFYIDYGNSETLLWDQLRVLDKELIKTPPLAVKASLADIYPAIDGIESTSWNDLACAAFIELTEHHHNIDANLTALIHDIDDDTYNVILYNHTSRGEFCVNQKLLTRGFGANRNPMSIVFQKQNNEIKFSTDSDATVFIKPRSVTIQNHTFPKMDDENDVPGIKMLVIKVVSPYDITLKYADYDLAELTELMNKVYTEHKIKKIPKVELKKNNLCAVFIQKYDNWYRGKIVTVQQNKKTTSIYFYDLDETLDQISTNSLYILENRFVQAKCGLVHCCMDKLIPLGISDGNWPQFSCDRLIEELQKHNTIYFAKTGKKDSNTVLGEIWVKEVIQPKALEPLCDKWININKFMVEQGFAITEKHNFKDDINLNVKIDLNHLKSMQYWLPPTPLTQSQFKAYVMYVDMECNLYLQLDDSETSQLLKTVEEELNEIFANTKPEPENYKWTENQMVIVKYHLDKKWYRGTIIKKNENGQYKVQFLDYGNIETCSHEQLRSTVYMTDIPQLCIKGFFSNISPCSKNNVWNIANLDHIHSVLVEKPCTVTVDLNLSFNNLYGINFIKTEQCPDICQYLVNHNIACYSFAKEYVDPFNFGDTTDEDWMYTENNNYAINRDEDGIHTANNNDEINNDKIKLLNIADCEINFTDDNRTMTNKDKHNFSSTVNDKQKITSFSRFRLNVEGEVIEGKVCDIVGPTRIRFLVYKINGHDIIDMRDKMHRDMFNQCVDLPVLEKFEPGTAVIVLHTVFWRRGIISDNCESVMLVDMGISIQLIKNNLRPCPPIYFELPMFSIECQLANLTINEHTDEQAVAKELSKLLRGVNLKIVGVDNLNANVVDVILFDENDHLPYQSLIDSKMLILK</sequence>
<dbReference type="Pfam" id="PF00643">
    <property type="entry name" value="zf-B_box"/>
    <property type="match status" value="1"/>
</dbReference>
<dbReference type="Gene3D" id="2.30.30.140">
    <property type="match status" value="5"/>
</dbReference>
<feature type="domain" description="B box-type" evidence="6">
    <location>
        <begin position="204"/>
        <end position="244"/>
    </location>
</feature>
<evidence type="ECO:0000259" key="6">
    <source>
        <dbReference type="PROSITE" id="PS50119"/>
    </source>
</evidence>
<dbReference type="Gene3D" id="2.40.50.90">
    <property type="match status" value="4"/>
</dbReference>
<dbReference type="PROSITE" id="PS50089">
    <property type="entry name" value="ZF_RING_2"/>
    <property type="match status" value="1"/>
</dbReference>
<dbReference type="SMART" id="SM00743">
    <property type="entry name" value="Agenet"/>
    <property type="match status" value="3"/>
</dbReference>
<dbReference type="SMART" id="SM00184">
    <property type="entry name" value="RING"/>
    <property type="match status" value="1"/>
</dbReference>
<evidence type="ECO:0000256" key="4">
    <source>
        <dbReference type="PROSITE-ProRule" id="PRU00024"/>
    </source>
</evidence>
<dbReference type="Gene3D" id="3.30.40.10">
    <property type="entry name" value="Zinc/RING finger domain, C3HC4 (zinc finger)"/>
    <property type="match status" value="1"/>
</dbReference>
<dbReference type="InterPro" id="IPR001841">
    <property type="entry name" value="Znf_RING"/>
</dbReference>
<dbReference type="PROSITE" id="PS50304">
    <property type="entry name" value="TUDOR"/>
    <property type="match status" value="3"/>
</dbReference>
<dbReference type="FunFam" id="2.30.30.140:FF:000018">
    <property type="entry name" value="Serine/threonine-protein kinase 31"/>
    <property type="match status" value="2"/>
</dbReference>
<dbReference type="PROSITE" id="PS50119">
    <property type="entry name" value="ZF_BBOX"/>
    <property type="match status" value="2"/>
</dbReference>
<evidence type="ECO:0000313" key="8">
    <source>
        <dbReference type="EMBL" id="VVC24626.1"/>
    </source>
</evidence>
<dbReference type="PANTHER" id="PTHR16442">
    <property type="entry name" value="RING FINGER PROTEIN 17"/>
    <property type="match status" value="1"/>
</dbReference>
<dbReference type="PROSITE" id="PS00518">
    <property type="entry name" value="ZF_RING_1"/>
    <property type="match status" value="1"/>
</dbReference>
<evidence type="ECO:0000256" key="2">
    <source>
        <dbReference type="ARBA" id="ARBA00022771"/>
    </source>
</evidence>
<dbReference type="InterPro" id="IPR035437">
    <property type="entry name" value="SNase_OB-fold_sf"/>
</dbReference>
<feature type="domain" description="Tudor" evidence="7">
    <location>
        <begin position="542"/>
        <end position="604"/>
    </location>
</feature>
<keyword evidence="1" id="KW-0479">Metal-binding</keyword>
<dbReference type="SUPFAM" id="SSF57850">
    <property type="entry name" value="RING/U-box"/>
    <property type="match status" value="1"/>
</dbReference>
<dbReference type="InterPro" id="IPR000315">
    <property type="entry name" value="Znf_B-box"/>
</dbReference>
<dbReference type="Proteomes" id="UP000325440">
    <property type="component" value="Unassembled WGS sequence"/>
</dbReference>
<keyword evidence="2 4" id="KW-0863">Zinc-finger</keyword>
<feature type="domain" description="Tudor" evidence="7">
    <location>
        <begin position="1241"/>
        <end position="1300"/>
    </location>
</feature>
<dbReference type="GO" id="GO:0005737">
    <property type="term" value="C:cytoplasm"/>
    <property type="evidence" value="ECO:0007669"/>
    <property type="project" value="UniProtKB-ARBA"/>
</dbReference>
<reference evidence="8 9" key="1">
    <citation type="submission" date="2019-08" db="EMBL/GenBank/DDBJ databases">
        <authorList>
            <person name="Alioto T."/>
            <person name="Alioto T."/>
            <person name="Gomez Garrido J."/>
        </authorList>
    </citation>
    <scope>NUCLEOTIDE SEQUENCE [LARGE SCALE GENOMIC DNA]</scope>
</reference>
<proteinExistence type="predicted"/>
<evidence type="ECO:0000256" key="3">
    <source>
        <dbReference type="ARBA" id="ARBA00022833"/>
    </source>
</evidence>
<dbReference type="PANTHER" id="PTHR16442:SF1">
    <property type="entry name" value="RING FINGER PROTEIN 17"/>
    <property type="match status" value="1"/>
</dbReference>
<name>A0A5E4LYJ6_9HEMI</name>
<protein>
    <submittedName>
        <fullName evidence="8">Zinc finger, RING-type,Agenet domain, plant type,B-box-type zinc finger,Zinc finger, RING/FYVE/PHD</fullName>
    </submittedName>
</protein>
<dbReference type="OrthoDB" id="5800423at2759"/>
<dbReference type="SUPFAM" id="SSF57845">
    <property type="entry name" value="B-box zinc-binding domain"/>
    <property type="match status" value="1"/>
</dbReference>
<gene>
    <name evidence="8" type="ORF">CINCED_3A014670</name>
</gene>
<dbReference type="InterPro" id="IPR013083">
    <property type="entry name" value="Znf_RING/FYVE/PHD"/>
</dbReference>
<evidence type="ECO:0000256" key="1">
    <source>
        <dbReference type="ARBA" id="ARBA00022723"/>
    </source>
</evidence>
<evidence type="ECO:0000259" key="5">
    <source>
        <dbReference type="PROSITE" id="PS50089"/>
    </source>
</evidence>
<dbReference type="CDD" id="cd20379">
    <property type="entry name" value="Tudor_dTUD-like"/>
    <property type="match status" value="1"/>
</dbReference>
<dbReference type="CDD" id="cd19757">
    <property type="entry name" value="Bbox1"/>
    <property type="match status" value="1"/>
</dbReference>
<keyword evidence="9" id="KW-1185">Reference proteome</keyword>
<organism evidence="8 9">
    <name type="scientific">Cinara cedri</name>
    <dbReference type="NCBI Taxonomy" id="506608"/>
    <lineage>
        <taxon>Eukaryota</taxon>
        <taxon>Metazoa</taxon>
        <taxon>Ecdysozoa</taxon>
        <taxon>Arthropoda</taxon>
        <taxon>Hexapoda</taxon>
        <taxon>Insecta</taxon>
        <taxon>Pterygota</taxon>
        <taxon>Neoptera</taxon>
        <taxon>Paraneoptera</taxon>
        <taxon>Hemiptera</taxon>
        <taxon>Sternorrhyncha</taxon>
        <taxon>Aphidomorpha</taxon>
        <taxon>Aphidoidea</taxon>
        <taxon>Aphididae</taxon>
        <taxon>Lachninae</taxon>
        <taxon>Cinara</taxon>
    </lineage>
</organism>
<dbReference type="SUPFAM" id="SSF63748">
    <property type="entry name" value="Tudor/PWWP/MBT"/>
    <property type="match status" value="5"/>
</dbReference>
<dbReference type="InterPro" id="IPR017907">
    <property type="entry name" value="Znf_RING_CS"/>
</dbReference>
<feature type="domain" description="RING-type" evidence="5">
    <location>
        <begin position="50"/>
        <end position="98"/>
    </location>
</feature>
<dbReference type="EMBL" id="CABPRJ010000004">
    <property type="protein sequence ID" value="VVC24626.1"/>
    <property type="molecule type" value="Genomic_DNA"/>
</dbReference>
<feature type="domain" description="B box-type" evidence="6">
    <location>
        <begin position="151"/>
        <end position="196"/>
    </location>
</feature>
<dbReference type="InterPro" id="IPR014002">
    <property type="entry name" value="Agenet_dom_plant"/>
</dbReference>
<dbReference type="SMART" id="SM00333">
    <property type="entry name" value="TUDOR"/>
    <property type="match status" value="5"/>
</dbReference>
<dbReference type="Pfam" id="PF00567">
    <property type="entry name" value="TUDOR"/>
    <property type="match status" value="5"/>
</dbReference>
<evidence type="ECO:0000259" key="7">
    <source>
        <dbReference type="PROSITE" id="PS50304"/>
    </source>
</evidence>
<dbReference type="InterPro" id="IPR002999">
    <property type="entry name" value="Tudor"/>
</dbReference>
<dbReference type="Gene3D" id="3.30.160.60">
    <property type="entry name" value="Classic Zinc Finger"/>
    <property type="match status" value="1"/>
</dbReference>
<evidence type="ECO:0000313" key="9">
    <source>
        <dbReference type="Proteomes" id="UP000325440"/>
    </source>
</evidence>
<dbReference type="CDD" id="cd19769">
    <property type="entry name" value="Bbox2_TRIM16-like"/>
    <property type="match status" value="1"/>
</dbReference>
<feature type="domain" description="Tudor" evidence="7">
    <location>
        <begin position="765"/>
        <end position="824"/>
    </location>
</feature>
<dbReference type="SMART" id="SM00336">
    <property type="entry name" value="BBOX"/>
    <property type="match status" value="2"/>
</dbReference>
<keyword evidence="3" id="KW-0862">Zinc</keyword>
<accession>A0A5E4LYJ6</accession>